<organism evidence="1 2">
    <name type="scientific">Exidia glandulosa HHB12029</name>
    <dbReference type="NCBI Taxonomy" id="1314781"/>
    <lineage>
        <taxon>Eukaryota</taxon>
        <taxon>Fungi</taxon>
        <taxon>Dikarya</taxon>
        <taxon>Basidiomycota</taxon>
        <taxon>Agaricomycotina</taxon>
        <taxon>Agaricomycetes</taxon>
        <taxon>Auriculariales</taxon>
        <taxon>Exidiaceae</taxon>
        <taxon>Exidia</taxon>
    </lineage>
</organism>
<dbReference type="Proteomes" id="UP000077266">
    <property type="component" value="Unassembled WGS sequence"/>
</dbReference>
<dbReference type="EMBL" id="KV426825">
    <property type="protein sequence ID" value="KZV78603.1"/>
    <property type="molecule type" value="Genomic_DNA"/>
</dbReference>
<accession>A0A166MZZ7</accession>
<keyword evidence="2" id="KW-1185">Reference proteome</keyword>
<dbReference type="AlphaFoldDB" id="A0A166MZZ7"/>
<name>A0A166MZZ7_EXIGL</name>
<sequence>MLYLSKFDGERVARLADKITVDGDPLVKPKDKLLKEFKKLSFGLDSSSLHHPRPWLSSSLAAVSGATFRRTHTHCITHCTHLAFYASVCIHATTLSYYTRLQTGSLSAFRDRAPSNDWPLWKRGTGCIPSALRSQGVAHLLATCSKPGGRVRDSDTVPTM</sequence>
<proteinExistence type="predicted"/>
<reference evidence="1 2" key="1">
    <citation type="journal article" date="2016" name="Mol. Biol. Evol.">
        <title>Comparative Genomics of Early-Diverging Mushroom-Forming Fungi Provides Insights into the Origins of Lignocellulose Decay Capabilities.</title>
        <authorList>
            <person name="Nagy L.G."/>
            <person name="Riley R."/>
            <person name="Tritt A."/>
            <person name="Adam C."/>
            <person name="Daum C."/>
            <person name="Floudas D."/>
            <person name="Sun H."/>
            <person name="Yadav J.S."/>
            <person name="Pangilinan J."/>
            <person name="Larsson K.H."/>
            <person name="Matsuura K."/>
            <person name="Barry K."/>
            <person name="Labutti K."/>
            <person name="Kuo R."/>
            <person name="Ohm R.A."/>
            <person name="Bhattacharya S.S."/>
            <person name="Shirouzu T."/>
            <person name="Yoshinaga Y."/>
            <person name="Martin F.M."/>
            <person name="Grigoriev I.V."/>
            <person name="Hibbett D.S."/>
        </authorList>
    </citation>
    <scope>NUCLEOTIDE SEQUENCE [LARGE SCALE GENOMIC DNA]</scope>
    <source>
        <strain evidence="1 2">HHB12029</strain>
    </source>
</reference>
<dbReference type="InParanoid" id="A0A166MZZ7"/>
<evidence type="ECO:0000313" key="2">
    <source>
        <dbReference type="Proteomes" id="UP000077266"/>
    </source>
</evidence>
<evidence type="ECO:0000313" key="1">
    <source>
        <dbReference type="EMBL" id="KZV78603.1"/>
    </source>
</evidence>
<gene>
    <name evidence="1" type="ORF">EXIGLDRAFT_737213</name>
</gene>
<protein>
    <submittedName>
        <fullName evidence="1">Uncharacterized protein</fullName>
    </submittedName>
</protein>